<evidence type="ECO:0000259" key="1">
    <source>
        <dbReference type="SMART" id="SM00881"/>
    </source>
</evidence>
<dbReference type="SUPFAM" id="SSF52210">
    <property type="entry name" value="Succinyl-CoA synthetase domains"/>
    <property type="match status" value="2"/>
</dbReference>
<dbReference type="Gene3D" id="3.40.50.720">
    <property type="entry name" value="NAD(P)-binding Rossmann-like Domain"/>
    <property type="match status" value="1"/>
</dbReference>
<dbReference type="Gene3D" id="3.30.1490.20">
    <property type="entry name" value="ATP-grasp fold, A domain"/>
    <property type="match status" value="1"/>
</dbReference>
<dbReference type="InterPro" id="IPR016102">
    <property type="entry name" value="Succinyl-CoA_synth-like"/>
</dbReference>
<protein>
    <submittedName>
        <fullName evidence="2">Acetate--CoA ligase</fullName>
    </submittedName>
</protein>
<organism evidence="2 3">
    <name type="scientific">Actinomadura vinacea</name>
    <dbReference type="NCBI Taxonomy" id="115336"/>
    <lineage>
        <taxon>Bacteria</taxon>
        <taxon>Bacillati</taxon>
        <taxon>Actinomycetota</taxon>
        <taxon>Actinomycetes</taxon>
        <taxon>Streptosporangiales</taxon>
        <taxon>Thermomonosporaceae</taxon>
        <taxon>Actinomadura</taxon>
    </lineage>
</organism>
<proteinExistence type="predicted"/>
<dbReference type="InterPro" id="IPR032875">
    <property type="entry name" value="Succ_CoA_lig_flav_dom"/>
</dbReference>
<dbReference type="RefSeq" id="WP_344588170.1">
    <property type="nucleotide sequence ID" value="NZ_BAAARW010000006.1"/>
</dbReference>
<dbReference type="InterPro" id="IPR013815">
    <property type="entry name" value="ATP_grasp_subdomain_1"/>
</dbReference>
<name>A0ABN3IQH8_9ACTN</name>
<dbReference type="PANTHER" id="PTHR42793">
    <property type="entry name" value="COA BINDING DOMAIN CONTAINING PROTEIN"/>
    <property type="match status" value="1"/>
</dbReference>
<dbReference type="PANTHER" id="PTHR42793:SF4">
    <property type="entry name" value="BLL6376 PROTEIN"/>
    <property type="match status" value="1"/>
</dbReference>
<evidence type="ECO:0000313" key="3">
    <source>
        <dbReference type="Proteomes" id="UP001501231"/>
    </source>
</evidence>
<dbReference type="GO" id="GO:0016874">
    <property type="term" value="F:ligase activity"/>
    <property type="evidence" value="ECO:0007669"/>
    <property type="project" value="UniProtKB-KW"/>
</dbReference>
<dbReference type="SUPFAM" id="SSF51735">
    <property type="entry name" value="NAD(P)-binding Rossmann-fold domains"/>
    <property type="match status" value="1"/>
</dbReference>
<dbReference type="SMART" id="SM00881">
    <property type="entry name" value="CoA_binding"/>
    <property type="match status" value="1"/>
</dbReference>
<keyword evidence="2" id="KW-0436">Ligase</keyword>
<dbReference type="Gene3D" id="3.30.470.20">
    <property type="entry name" value="ATP-grasp fold, B domain"/>
    <property type="match status" value="1"/>
</dbReference>
<comment type="caution">
    <text evidence="2">The sequence shown here is derived from an EMBL/GenBank/DDBJ whole genome shotgun (WGS) entry which is preliminary data.</text>
</comment>
<reference evidence="2 3" key="1">
    <citation type="journal article" date="2019" name="Int. J. Syst. Evol. Microbiol.">
        <title>The Global Catalogue of Microorganisms (GCM) 10K type strain sequencing project: providing services to taxonomists for standard genome sequencing and annotation.</title>
        <authorList>
            <consortium name="The Broad Institute Genomics Platform"/>
            <consortium name="The Broad Institute Genome Sequencing Center for Infectious Disease"/>
            <person name="Wu L."/>
            <person name="Ma J."/>
        </authorList>
    </citation>
    <scope>NUCLEOTIDE SEQUENCE [LARGE SCALE GENOMIC DNA]</scope>
    <source>
        <strain evidence="2 3">JCM 3325</strain>
    </source>
</reference>
<gene>
    <name evidence="2" type="ORF">GCM10010191_17940</name>
</gene>
<dbReference type="InterPro" id="IPR036291">
    <property type="entry name" value="NAD(P)-bd_dom_sf"/>
</dbReference>
<dbReference type="InterPro" id="IPR003781">
    <property type="entry name" value="CoA-bd"/>
</dbReference>
<dbReference type="Pfam" id="PF13380">
    <property type="entry name" value="CoA_binding_2"/>
    <property type="match status" value="1"/>
</dbReference>
<dbReference type="Pfam" id="PF13549">
    <property type="entry name" value="ATP-grasp_5"/>
    <property type="match status" value="1"/>
</dbReference>
<keyword evidence="3" id="KW-1185">Reference proteome</keyword>
<dbReference type="Gene3D" id="3.40.50.261">
    <property type="entry name" value="Succinyl-CoA synthetase domains"/>
    <property type="match status" value="2"/>
</dbReference>
<dbReference type="EMBL" id="BAAARW010000006">
    <property type="protein sequence ID" value="GAA2409713.1"/>
    <property type="molecule type" value="Genomic_DNA"/>
</dbReference>
<dbReference type="Pfam" id="PF13607">
    <property type="entry name" value="Succ_CoA_lig"/>
    <property type="match status" value="1"/>
</dbReference>
<accession>A0ABN3IQH8</accession>
<sequence length="701" mass="71375">MNTAPTPALYDALLSPSSVAIVGASDTPGKTTARPMEYLREHGWTGRLFPVNPARETVLGERSWPSLSALPVVPDHVFVLTGADLAVEAVRECAGLGVTVATVMADGFLDGDERGGARRAELREIVGTSGIRLLGPGSLGVAALGHGLALTANAAFAEPGLGQGGVFVASQSGSAIGALLSRGKEMGVGFRGMVSTGNELDLTLGEICLASVGDPRIEGYALFLENLTGADDLRAFARAAAERGKPVLAYKLGRTDAGARLAVSHTGALAGDDAVADALLKDLGIARVRTFEALLEGQHLARGLPIRAPGARRPRVCVLSTTGGGGAMAVDCLAAAGADLPGPSPETVRRLAEAGIAAGHGALIDLTLAGTRYEVMKSALDVVLAAPEFDAVVAVPGSSARFHPELAVKPIADCAGGGKPLAAFVMPAAPEALRLLRSSGVAAFRTPESCADALLAVFGRRMPAEAERRRRLRAPAAASEVLDEARSYEVLGGAGLACAPYAVVAAARLPEELPVAGPAAVKILSAEVPHKSDAGGVVLGVADGAGLRAAADRIVQAMAERLPGVPAERFLVQTMARGVGEALVGFRHDPDAGPVVVLAAGGVLAELYRDRSVRPAPVDAATAREMVGEVIAFRALAGYRGAPAGDLGALAEAVVAVSRLAGTDGAAILEAEVNPLLVLPEGQGVIAVDALVRRESEDRVE</sequence>
<dbReference type="SUPFAM" id="SSF56059">
    <property type="entry name" value="Glutathione synthetase ATP-binding domain-like"/>
    <property type="match status" value="1"/>
</dbReference>
<dbReference type="Proteomes" id="UP001501231">
    <property type="component" value="Unassembled WGS sequence"/>
</dbReference>
<evidence type="ECO:0000313" key="2">
    <source>
        <dbReference type="EMBL" id="GAA2409713.1"/>
    </source>
</evidence>
<feature type="domain" description="CoA-binding" evidence="1">
    <location>
        <begin position="13"/>
        <end position="108"/>
    </location>
</feature>